<dbReference type="OrthoDB" id="2680071at2759"/>
<sequence>MEVVDNTPPPKHIKQEAEGDVIAGEALRAKYKNSDLPPGCLDQNLWCGVFIPTVAHAAGGKNVHPWLIEDDVLIPILTKAWNIVYADNPSLMKYQIVPGGAVYHVVKQCLSEWHGGFGSAAVMIIMSLMASDTTYETDQEHTEFAKFWLEDNCFLFSDVSSDDPEAWSGMWQSTFMLQTFAAHLNYTQGQMEIPALNSKDEIMWASLALSAGAVKRTLYLLSVGLMSFTITVATGKGKKKAANTTHKGKASASNGNIWEAVIGENESFSEPLWGYNT</sequence>
<organism evidence="1 2">
    <name type="scientific">Suillus subaureus</name>
    <dbReference type="NCBI Taxonomy" id="48587"/>
    <lineage>
        <taxon>Eukaryota</taxon>
        <taxon>Fungi</taxon>
        <taxon>Dikarya</taxon>
        <taxon>Basidiomycota</taxon>
        <taxon>Agaricomycotina</taxon>
        <taxon>Agaricomycetes</taxon>
        <taxon>Agaricomycetidae</taxon>
        <taxon>Boletales</taxon>
        <taxon>Suillineae</taxon>
        <taxon>Suillaceae</taxon>
        <taxon>Suillus</taxon>
    </lineage>
</organism>
<accession>A0A9P7J7L7</accession>
<dbReference type="RefSeq" id="XP_041187854.1">
    <property type="nucleotide sequence ID" value="XM_041341029.1"/>
</dbReference>
<dbReference type="GeneID" id="64635045"/>
<dbReference type="EMBL" id="JABBWG010000045">
    <property type="protein sequence ID" value="KAG1807118.1"/>
    <property type="molecule type" value="Genomic_DNA"/>
</dbReference>
<reference evidence="1" key="1">
    <citation type="journal article" date="2020" name="New Phytol.">
        <title>Comparative genomics reveals dynamic genome evolution in host specialist ectomycorrhizal fungi.</title>
        <authorList>
            <person name="Lofgren L.A."/>
            <person name="Nguyen N.H."/>
            <person name="Vilgalys R."/>
            <person name="Ruytinx J."/>
            <person name="Liao H.L."/>
            <person name="Branco S."/>
            <person name="Kuo A."/>
            <person name="LaButti K."/>
            <person name="Lipzen A."/>
            <person name="Andreopoulos W."/>
            <person name="Pangilinan J."/>
            <person name="Riley R."/>
            <person name="Hundley H."/>
            <person name="Na H."/>
            <person name="Barry K."/>
            <person name="Grigoriev I.V."/>
            <person name="Stajich J.E."/>
            <person name="Kennedy P.G."/>
        </authorList>
    </citation>
    <scope>NUCLEOTIDE SEQUENCE</scope>
    <source>
        <strain evidence="1">MN1</strain>
    </source>
</reference>
<gene>
    <name evidence="1" type="ORF">BJ212DRAFT_1485773</name>
</gene>
<name>A0A9P7J7L7_9AGAM</name>
<comment type="caution">
    <text evidence="1">The sequence shown here is derived from an EMBL/GenBank/DDBJ whole genome shotgun (WGS) entry which is preliminary data.</text>
</comment>
<proteinExistence type="predicted"/>
<dbReference type="Proteomes" id="UP000807769">
    <property type="component" value="Unassembled WGS sequence"/>
</dbReference>
<evidence type="ECO:0000313" key="1">
    <source>
        <dbReference type="EMBL" id="KAG1807118.1"/>
    </source>
</evidence>
<keyword evidence="2" id="KW-1185">Reference proteome</keyword>
<evidence type="ECO:0000313" key="2">
    <source>
        <dbReference type="Proteomes" id="UP000807769"/>
    </source>
</evidence>
<protein>
    <submittedName>
        <fullName evidence="1">Uncharacterized protein</fullName>
    </submittedName>
</protein>
<dbReference type="AlphaFoldDB" id="A0A9P7J7L7"/>